<keyword evidence="9" id="KW-0378">Hydrolase</keyword>
<dbReference type="InterPro" id="IPR001460">
    <property type="entry name" value="PCN-bd_Tpept"/>
</dbReference>
<evidence type="ECO:0000259" key="19">
    <source>
        <dbReference type="Pfam" id="PF00905"/>
    </source>
</evidence>
<sequence length="713" mass="79684">MKRFAARITMIAGIMIIISLAGYLFILIAGSMMIDEKKLVLPSATRLVDRDGNEIIRMYEQNREIVNISEVPEHVKEAFIAVEDRRFYEHSGIDPRAISRALYKDILAGSKVEGGSTITQQLAKNVFLSGEKSWLRKTKELMIAINLENKYSKEKLLEMYLNQLYFGHGAYGVEAAAQYFYQKDVSQLTAEEGAMLASLPKAPSNYSPILHPEKAKERRDTVLSLMENQGYLPAEEAVRLQGKTLGLKVREKLDHPWLYSYADLVMDEAEKIYGISNQELLHGGYTVTVQMDHEIQKTAYDAFQNDAYFPGTDDQAQGSFILLDNRTGGVLAAIGGRDYAPKGYNRITAKRQPGSTFKPLAVFGPAMEEKLYEPYSLLTDEYKTYAGDYAPENIDDRYVGKVTMYDAIIKSKNAPAVWTLNELGIGKSRKYLEKQGVAVDDNGLAIALGGLEKGVTPLQLANAYRVFPQEGTYSDPFFIEKIKDRNENVIAEREQKQNRVYSKQTAWNMTRMLQHTVTEGTAKSGTFSGDLAGKTGTTSYPGKKGAVMDAWFAGYTPDVTGALWMGYDKTTEDHHLTAGSAYAARLFKKIVNEAESVEKTAFAAPADVEDLEEPIRLKPVNSMDADYAFDPLGLVTVSLSWSKQADPRVEYRIYEKDGSSERLIGKVKDRSTYSIPFSSIFSSASYKVVPFNKQTKQEGEGTSYVKPRIFSGR</sequence>
<keyword evidence="22" id="KW-1185">Reference proteome</keyword>
<dbReference type="RefSeq" id="WP_155111880.1">
    <property type="nucleotide sequence ID" value="NZ_WMIB01000005.1"/>
</dbReference>
<evidence type="ECO:0000256" key="17">
    <source>
        <dbReference type="ARBA" id="ARBA00049902"/>
    </source>
</evidence>
<evidence type="ECO:0000313" key="22">
    <source>
        <dbReference type="Proteomes" id="UP000434639"/>
    </source>
</evidence>
<dbReference type="InterPro" id="IPR012338">
    <property type="entry name" value="Beta-lactam/transpept-like"/>
</dbReference>
<keyword evidence="15" id="KW-0961">Cell wall biogenesis/degradation</keyword>
<dbReference type="SUPFAM" id="SSF56601">
    <property type="entry name" value="beta-lactamase/transpeptidase-like"/>
    <property type="match status" value="1"/>
</dbReference>
<evidence type="ECO:0000256" key="8">
    <source>
        <dbReference type="ARBA" id="ARBA00022692"/>
    </source>
</evidence>
<evidence type="ECO:0000256" key="9">
    <source>
        <dbReference type="ARBA" id="ARBA00022801"/>
    </source>
</evidence>
<dbReference type="GO" id="GO:0009002">
    <property type="term" value="F:serine-type D-Ala-D-Ala carboxypeptidase activity"/>
    <property type="evidence" value="ECO:0007669"/>
    <property type="project" value="UniProtKB-EC"/>
</dbReference>
<comment type="catalytic activity">
    <reaction evidence="17">
        <text>[GlcNAc-(1-&gt;4)-Mur2Ac(oyl-L-Ala-gamma-D-Glu-L-Lys-D-Ala-D-Ala)](n)-di-trans,octa-cis-undecaprenyl diphosphate + beta-D-GlcNAc-(1-&gt;4)-Mur2Ac(oyl-L-Ala-gamma-D-Glu-L-Lys-D-Ala-D-Ala)-di-trans,octa-cis-undecaprenyl diphosphate = [GlcNAc-(1-&gt;4)-Mur2Ac(oyl-L-Ala-gamma-D-Glu-L-Lys-D-Ala-D-Ala)](n+1)-di-trans,octa-cis-undecaprenyl diphosphate + di-trans,octa-cis-undecaprenyl diphosphate + H(+)</text>
        <dbReference type="Rhea" id="RHEA:23708"/>
        <dbReference type="Rhea" id="RHEA-COMP:9602"/>
        <dbReference type="Rhea" id="RHEA-COMP:9603"/>
        <dbReference type="ChEBI" id="CHEBI:15378"/>
        <dbReference type="ChEBI" id="CHEBI:58405"/>
        <dbReference type="ChEBI" id="CHEBI:60033"/>
        <dbReference type="ChEBI" id="CHEBI:78435"/>
        <dbReference type="EC" id="2.4.99.28"/>
    </reaction>
</comment>
<dbReference type="Proteomes" id="UP000434639">
    <property type="component" value="Unassembled WGS sequence"/>
</dbReference>
<dbReference type="PANTHER" id="PTHR32282">
    <property type="entry name" value="BINDING PROTEIN TRANSPEPTIDASE, PUTATIVE-RELATED"/>
    <property type="match status" value="1"/>
</dbReference>
<comment type="caution">
    <text evidence="21">The sequence shown here is derived from an EMBL/GenBank/DDBJ whole genome shotgun (WGS) entry which is preliminary data.</text>
</comment>
<dbReference type="GO" id="GO:0071555">
    <property type="term" value="P:cell wall organization"/>
    <property type="evidence" value="ECO:0007669"/>
    <property type="project" value="UniProtKB-KW"/>
</dbReference>
<dbReference type="OrthoDB" id="9766909at2"/>
<keyword evidence="7" id="KW-0808">Transferase</keyword>
<evidence type="ECO:0000256" key="10">
    <source>
        <dbReference type="ARBA" id="ARBA00022960"/>
    </source>
</evidence>
<evidence type="ECO:0000256" key="15">
    <source>
        <dbReference type="ARBA" id="ARBA00023316"/>
    </source>
</evidence>
<dbReference type="InterPro" id="IPR036950">
    <property type="entry name" value="PBP_transglycosylase"/>
</dbReference>
<comment type="catalytic activity">
    <reaction evidence="16">
        <text>Preferential cleavage: (Ac)2-L-Lys-D-Ala-|-D-Ala. Also transpeptidation of peptidyl-alanyl moieties that are N-acyl substituents of D-alanine.</text>
        <dbReference type="EC" id="3.4.16.4"/>
    </reaction>
</comment>
<evidence type="ECO:0000256" key="12">
    <source>
        <dbReference type="ARBA" id="ARBA00022989"/>
    </source>
</evidence>
<gene>
    <name evidence="21" type="ORF">GKZ89_08015</name>
</gene>
<dbReference type="FunFam" id="1.10.3810.10:FF:000001">
    <property type="entry name" value="Penicillin-binding protein 1A"/>
    <property type="match status" value="1"/>
</dbReference>
<keyword evidence="8 18" id="KW-0812">Transmembrane</keyword>
<evidence type="ECO:0000256" key="5">
    <source>
        <dbReference type="ARBA" id="ARBA00022670"/>
    </source>
</evidence>
<proteinExistence type="inferred from homology"/>
<dbReference type="NCBIfam" id="TIGR02074">
    <property type="entry name" value="PBP_1a_fam"/>
    <property type="match status" value="1"/>
</dbReference>
<dbReference type="Gene3D" id="1.10.3810.10">
    <property type="entry name" value="Biosynthetic peptidoglycan transglycosylase-like"/>
    <property type="match status" value="1"/>
</dbReference>
<comment type="similarity">
    <text evidence="2">In the N-terminal section; belongs to the glycosyltransferase 51 family.</text>
</comment>
<dbReference type="PANTHER" id="PTHR32282:SF32">
    <property type="entry name" value="PENICILLIN-BINDING PROTEIN 2A"/>
    <property type="match status" value="1"/>
</dbReference>
<dbReference type="GO" id="GO:0008955">
    <property type="term" value="F:peptidoglycan glycosyltransferase activity"/>
    <property type="evidence" value="ECO:0007669"/>
    <property type="project" value="UniProtKB-EC"/>
</dbReference>
<protein>
    <submittedName>
        <fullName evidence="21">PBP1A family penicillin-binding protein</fullName>
    </submittedName>
</protein>
<reference evidence="21 22" key="1">
    <citation type="journal article" date="2017" name="Int. J. Syst. Evol. Microbiol.">
        <title>Bacillus mangrovi sp. nov., isolated from a sediment sample from a mangrove forest.</title>
        <authorList>
            <person name="Gupta V."/>
            <person name="Singh P.K."/>
            <person name="Korpole S."/>
            <person name="Tanuku N.R.S."/>
            <person name="Pinnaka A.K."/>
        </authorList>
    </citation>
    <scope>NUCLEOTIDE SEQUENCE [LARGE SCALE GENOMIC DNA]</scope>
    <source>
        <strain evidence="21 22">KCTC 33872</strain>
    </source>
</reference>
<dbReference type="InterPro" id="IPR050396">
    <property type="entry name" value="Glycosyltr_51/Transpeptidase"/>
</dbReference>
<dbReference type="InterPro" id="IPR001264">
    <property type="entry name" value="Glyco_trans_51"/>
</dbReference>
<accession>A0A7X2S498</accession>
<evidence type="ECO:0000259" key="20">
    <source>
        <dbReference type="Pfam" id="PF00912"/>
    </source>
</evidence>
<evidence type="ECO:0000256" key="13">
    <source>
        <dbReference type="ARBA" id="ARBA00023136"/>
    </source>
</evidence>
<keyword evidence="5" id="KW-0645">Protease</keyword>
<keyword evidence="10" id="KW-0133">Cell shape</keyword>
<keyword evidence="3" id="KW-1003">Cell membrane</keyword>
<organism evidence="21 22">
    <name type="scientific">Metabacillus mangrovi</name>
    <dbReference type="NCBI Taxonomy" id="1491830"/>
    <lineage>
        <taxon>Bacteria</taxon>
        <taxon>Bacillati</taxon>
        <taxon>Bacillota</taxon>
        <taxon>Bacilli</taxon>
        <taxon>Bacillales</taxon>
        <taxon>Bacillaceae</taxon>
        <taxon>Metabacillus</taxon>
    </lineage>
</organism>
<dbReference type="GO" id="GO:0008658">
    <property type="term" value="F:penicillin binding"/>
    <property type="evidence" value="ECO:0007669"/>
    <property type="project" value="InterPro"/>
</dbReference>
<evidence type="ECO:0000256" key="7">
    <source>
        <dbReference type="ARBA" id="ARBA00022679"/>
    </source>
</evidence>
<evidence type="ECO:0000256" key="6">
    <source>
        <dbReference type="ARBA" id="ARBA00022676"/>
    </source>
</evidence>
<feature type="domain" description="Glycosyl transferase family 51" evidence="20">
    <location>
        <begin position="53"/>
        <end position="226"/>
    </location>
</feature>
<keyword evidence="4" id="KW-0121">Carboxypeptidase</keyword>
<dbReference type="Pfam" id="PF00905">
    <property type="entry name" value="Transpeptidase"/>
    <property type="match status" value="1"/>
</dbReference>
<dbReference type="Gene3D" id="3.40.710.10">
    <property type="entry name" value="DD-peptidase/beta-lactamase superfamily"/>
    <property type="match status" value="1"/>
</dbReference>
<evidence type="ECO:0000256" key="18">
    <source>
        <dbReference type="SAM" id="Phobius"/>
    </source>
</evidence>
<evidence type="ECO:0000256" key="14">
    <source>
        <dbReference type="ARBA" id="ARBA00023268"/>
    </source>
</evidence>
<dbReference type="GO" id="GO:0008360">
    <property type="term" value="P:regulation of cell shape"/>
    <property type="evidence" value="ECO:0007669"/>
    <property type="project" value="UniProtKB-KW"/>
</dbReference>
<name>A0A7X2S498_9BACI</name>
<dbReference type="AlphaFoldDB" id="A0A7X2S498"/>
<keyword evidence="6" id="KW-0328">Glycosyltransferase</keyword>
<evidence type="ECO:0000256" key="11">
    <source>
        <dbReference type="ARBA" id="ARBA00022984"/>
    </source>
</evidence>
<comment type="similarity">
    <text evidence="1">In the C-terminal section; belongs to the transpeptidase family.</text>
</comment>
<dbReference type="EMBL" id="WMIB01000005">
    <property type="protein sequence ID" value="MTH53359.1"/>
    <property type="molecule type" value="Genomic_DNA"/>
</dbReference>
<evidence type="ECO:0000313" key="21">
    <source>
        <dbReference type="EMBL" id="MTH53359.1"/>
    </source>
</evidence>
<evidence type="ECO:0000256" key="3">
    <source>
        <dbReference type="ARBA" id="ARBA00022475"/>
    </source>
</evidence>
<feature type="transmembrane region" description="Helical" evidence="18">
    <location>
        <begin position="12"/>
        <end position="34"/>
    </location>
</feature>
<evidence type="ECO:0000256" key="4">
    <source>
        <dbReference type="ARBA" id="ARBA00022645"/>
    </source>
</evidence>
<feature type="domain" description="Penicillin-binding protein transpeptidase" evidence="19">
    <location>
        <begin position="318"/>
        <end position="591"/>
    </location>
</feature>
<evidence type="ECO:0000256" key="2">
    <source>
        <dbReference type="ARBA" id="ARBA00007739"/>
    </source>
</evidence>
<dbReference type="GO" id="GO:0006508">
    <property type="term" value="P:proteolysis"/>
    <property type="evidence" value="ECO:0007669"/>
    <property type="project" value="UniProtKB-KW"/>
</dbReference>
<keyword evidence="12 18" id="KW-1133">Transmembrane helix</keyword>
<keyword evidence="14" id="KW-0511">Multifunctional enzyme</keyword>
<keyword evidence="13 18" id="KW-0472">Membrane</keyword>
<dbReference type="SUPFAM" id="SSF53955">
    <property type="entry name" value="Lysozyme-like"/>
    <property type="match status" value="1"/>
</dbReference>
<keyword evidence="11" id="KW-0573">Peptidoglycan synthesis</keyword>
<dbReference type="Pfam" id="PF00912">
    <property type="entry name" value="Transgly"/>
    <property type="match status" value="1"/>
</dbReference>
<evidence type="ECO:0000256" key="16">
    <source>
        <dbReference type="ARBA" id="ARBA00034000"/>
    </source>
</evidence>
<dbReference type="InterPro" id="IPR023346">
    <property type="entry name" value="Lysozyme-like_dom_sf"/>
</dbReference>
<evidence type="ECO:0000256" key="1">
    <source>
        <dbReference type="ARBA" id="ARBA00007090"/>
    </source>
</evidence>
<dbReference type="GO" id="GO:0009252">
    <property type="term" value="P:peptidoglycan biosynthetic process"/>
    <property type="evidence" value="ECO:0007669"/>
    <property type="project" value="UniProtKB-KW"/>
</dbReference>
<dbReference type="GO" id="GO:0030288">
    <property type="term" value="C:outer membrane-bounded periplasmic space"/>
    <property type="evidence" value="ECO:0007669"/>
    <property type="project" value="TreeGrafter"/>
</dbReference>